<comment type="caution">
    <text evidence="2">The sequence shown here is derived from an EMBL/GenBank/DDBJ whole genome shotgun (WGS) entry which is preliminary data.</text>
</comment>
<sequence>TGPYGDERFFGGSNKSGEAAMMERDDDGKSSRRPRHYWLAGWSKSGSRSSGVGRRRKCRRRERVVQRPCWFRLSGDGEEKREIWWCFASWLEKKWRESGSEVAGGILGGFRPVEGVMVTESETAYGGGEKSKMARRQCRR</sequence>
<proteinExistence type="predicted"/>
<accession>A0ABS8YAB8</accession>
<dbReference type="EMBL" id="JACEIK010067484">
    <property type="protein sequence ID" value="MCE5167242.1"/>
    <property type="molecule type" value="Genomic_DNA"/>
</dbReference>
<feature type="region of interest" description="Disordered" evidence="1">
    <location>
        <begin position="1"/>
        <end position="33"/>
    </location>
</feature>
<evidence type="ECO:0000256" key="1">
    <source>
        <dbReference type="SAM" id="MobiDB-lite"/>
    </source>
</evidence>
<organism evidence="2 3">
    <name type="scientific">Datura stramonium</name>
    <name type="common">Jimsonweed</name>
    <name type="synonym">Common thornapple</name>
    <dbReference type="NCBI Taxonomy" id="4076"/>
    <lineage>
        <taxon>Eukaryota</taxon>
        <taxon>Viridiplantae</taxon>
        <taxon>Streptophyta</taxon>
        <taxon>Embryophyta</taxon>
        <taxon>Tracheophyta</taxon>
        <taxon>Spermatophyta</taxon>
        <taxon>Magnoliopsida</taxon>
        <taxon>eudicotyledons</taxon>
        <taxon>Gunneridae</taxon>
        <taxon>Pentapetalae</taxon>
        <taxon>asterids</taxon>
        <taxon>lamiids</taxon>
        <taxon>Solanales</taxon>
        <taxon>Solanaceae</taxon>
        <taxon>Solanoideae</taxon>
        <taxon>Datureae</taxon>
        <taxon>Datura</taxon>
    </lineage>
</organism>
<name>A0ABS8YAB8_DATST</name>
<evidence type="ECO:0000313" key="3">
    <source>
        <dbReference type="Proteomes" id="UP000823775"/>
    </source>
</evidence>
<protein>
    <submittedName>
        <fullName evidence="2">Uncharacterized protein</fullName>
    </submittedName>
</protein>
<gene>
    <name evidence="2" type="ORF">HAX54_044307</name>
</gene>
<feature type="non-terminal residue" evidence="2">
    <location>
        <position position="1"/>
    </location>
</feature>
<evidence type="ECO:0000313" key="2">
    <source>
        <dbReference type="EMBL" id="MCE5167242.1"/>
    </source>
</evidence>
<keyword evidence="3" id="KW-1185">Reference proteome</keyword>
<feature type="compositionally biased region" description="Basic and acidic residues" evidence="1">
    <location>
        <begin position="21"/>
        <end position="30"/>
    </location>
</feature>
<reference evidence="2 3" key="1">
    <citation type="journal article" date="2021" name="BMC Genomics">
        <title>Datura genome reveals duplications of psychoactive alkaloid biosynthetic genes and high mutation rate following tissue culture.</title>
        <authorList>
            <person name="Rajewski A."/>
            <person name="Carter-House D."/>
            <person name="Stajich J."/>
            <person name="Litt A."/>
        </authorList>
    </citation>
    <scope>NUCLEOTIDE SEQUENCE [LARGE SCALE GENOMIC DNA]</scope>
    <source>
        <strain evidence="2">AR-01</strain>
    </source>
</reference>
<dbReference type="Proteomes" id="UP000823775">
    <property type="component" value="Unassembled WGS sequence"/>
</dbReference>